<feature type="transmembrane region" description="Helical" evidence="4">
    <location>
        <begin position="248"/>
        <end position="269"/>
    </location>
</feature>
<feature type="transmembrane region" description="Helical" evidence="4">
    <location>
        <begin position="138"/>
        <end position="157"/>
    </location>
</feature>
<feature type="transmembrane region" description="Helical" evidence="4">
    <location>
        <begin position="342"/>
        <end position="365"/>
    </location>
</feature>
<dbReference type="InterPro" id="IPR036259">
    <property type="entry name" value="MFS_trans_sf"/>
</dbReference>
<organism evidence="6 7">
    <name type="scientific">Variibacter gotjawalensis</name>
    <dbReference type="NCBI Taxonomy" id="1333996"/>
    <lineage>
        <taxon>Bacteria</taxon>
        <taxon>Pseudomonadati</taxon>
        <taxon>Pseudomonadota</taxon>
        <taxon>Alphaproteobacteria</taxon>
        <taxon>Hyphomicrobiales</taxon>
        <taxon>Nitrobacteraceae</taxon>
        <taxon>Variibacter</taxon>
    </lineage>
</organism>
<feature type="transmembrane region" description="Helical" evidence="4">
    <location>
        <begin position="371"/>
        <end position="395"/>
    </location>
</feature>
<dbReference type="OrthoDB" id="9796632at2"/>
<feature type="transmembrane region" description="Helical" evidence="4">
    <location>
        <begin position="169"/>
        <end position="189"/>
    </location>
</feature>
<dbReference type="PANTHER" id="PTHR11360:SF290">
    <property type="entry name" value="MONOCARBOXYLATE MFS PERMEASE"/>
    <property type="match status" value="1"/>
</dbReference>
<name>A0A0S3PS68_9BRAD</name>
<feature type="transmembrane region" description="Helical" evidence="4">
    <location>
        <begin position="281"/>
        <end position="302"/>
    </location>
</feature>
<dbReference type="Gene3D" id="1.20.1250.20">
    <property type="entry name" value="MFS general substrate transporter like domains"/>
    <property type="match status" value="2"/>
</dbReference>
<dbReference type="InterPro" id="IPR020846">
    <property type="entry name" value="MFS_dom"/>
</dbReference>
<dbReference type="InterPro" id="IPR050327">
    <property type="entry name" value="Proton-linked_MCT"/>
</dbReference>
<proteinExistence type="predicted"/>
<dbReference type="EMBL" id="AP014946">
    <property type="protein sequence ID" value="BAT58783.1"/>
    <property type="molecule type" value="Genomic_DNA"/>
</dbReference>
<accession>A0A0S3PS68</accession>
<dbReference type="KEGG" id="vgo:GJW-30_1_01310"/>
<evidence type="ECO:0000256" key="1">
    <source>
        <dbReference type="ARBA" id="ARBA00022692"/>
    </source>
</evidence>
<feature type="transmembrane region" description="Helical" evidence="4">
    <location>
        <begin position="52"/>
        <end position="72"/>
    </location>
</feature>
<keyword evidence="2 4" id="KW-1133">Transmembrane helix</keyword>
<feature type="transmembrane region" description="Helical" evidence="4">
    <location>
        <begin position="308"/>
        <end position="330"/>
    </location>
</feature>
<gene>
    <name evidence="6" type="ORF">GJW-30_1_01310</name>
</gene>
<evidence type="ECO:0000313" key="6">
    <source>
        <dbReference type="EMBL" id="BAT58783.1"/>
    </source>
</evidence>
<dbReference type="PROSITE" id="PS50850">
    <property type="entry name" value="MFS"/>
    <property type="match status" value="1"/>
</dbReference>
<dbReference type="AlphaFoldDB" id="A0A0S3PS68"/>
<evidence type="ECO:0000256" key="2">
    <source>
        <dbReference type="ARBA" id="ARBA00022989"/>
    </source>
</evidence>
<dbReference type="Proteomes" id="UP000236884">
    <property type="component" value="Chromosome"/>
</dbReference>
<dbReference type="PANTHER" id="PTHR11360">
    <property type="entry name" value="MONOCARBOXYLATE TRANSPORTER"/>
    <property type="match status" value="1"/>
</dbReference>
<sequence length="404" mass="42823">MQPSLLDSKQAWGVTSVCVAILACGYGAPWLLTVALKNVAAEMGGQRSVPAFANALAWFGAGAGGLLMGRLADRISMRWTALCGTVMIAVGLMISSQSGRYGLYAGHGIFIGLFGIGALNAPLAVYVTRWFERRRGSALALISSGSYLAGTVWPPIFERLIGSVGWRQAMFTFAIVQLCIIAPLALFFLRPAPETIVVTAAPGTSQETPRVFGWPPNVVFGMMMLASFLCCVTMSMPQQHIVAFCSDLGIRPAAGALMISVLLGAAFVARQAWGAVSDKIGGLNTLIVGSAAQIVTMTGFLLTHSEAGLFTVSFLFGLGFAGLIPAYMLAARDLFPPREASWRIPALYLCTGLGMATGGWLAGYIYDQAGFYAPAFATGIAFNAVNFIVLATLVWRQVSTSRTR</sequence>
<keyword evidence="7" id="KW-1185">Reference proteome</keyword>
<feature type="transmembrane region" description="Helical" evidence="4">
    <location>
        <begin position="218"/>
        <end position="236"/>
    </location>
</feature>
<reference evidence="6 7" key="1">
    <citation type="submission" date="2015-08" db="EMBL/GenBank/DDBJ databases">
        <title>Investigation of the bacterial diversity of lava forest soil.</title>
        <authorList>
            <person name="Lee J.S."/>
        </authorList>
    </citation>
    <scope>NUCLEOTIDE SEQUENCE [LARGE SCALE GENOMIC DNA]</scope>
    <source>
        <strain evidence="6 7">GJW-30</strain>
    </source>
</reference>
<feature type="domain" description="Major facilitator superfamily (MFS) profile" evidence="5">
    <location>
        <begin position="13"/>
        <end position="404"/>
    </location>
</feature>
<feature type="transmembrane region" description="Helical" evidence="4">
    <location>
        <begin position="79"/>
        <end position="98"/>
    </location>
</feature>
<evidence type="ECO:0000256" key="3">
    <source>
        <dbReference type="ARBA" id="ARBA00023136"/>
    </source>
</evidence>
<evidence type="ECO:0000256" key="4">
    <source>
        <dbReference type="SAM" id="Phobius"/>
    </source>
</evidence>
<keyword evidence="1 4" id="KW-0812">Transmembrane</keyword>
<dbReference type="GO" id="GO:0022857">
    <property type="term" value="F:transmembrane transporter activity"/>
    <property type="evidence" value="ECO:0007669"/>
    <property type="project" value="InterPro"/>
</dbReference>
<dbReference type="InterPro" id="IPR011701">
    <property type="entry name" value="MFS"/>
</dbReference>
<keyword evidence="3 4" id="KW-0472">Membrane</keyword>
<dbReference type="RefSeq" id="WP_096353220.1">
    <property type="nucleotide sequence ID" value="NZ_AP014946.1"/>
</dbReference>
<dbReference type="Pfam" id="PF07690">
    <property type="entry name" value="MFS_1"/>
    <property type="match status" value="1"/>
</dbReference>
<evidence type="ECO:0000259" key="5">
    <source>
        <dbReference type="PROSITE" id="PS50850"/>
    </source>
</evidence>
<evidence type="ECO:0000313" key="7">
    <source>
        <dbReference type="Proteomes" id="UP000236884"/>
    </source>
</evidence>
<protein>
    <submittedName>
        <fullName evidence="6">Major Facilitator Superfamily protein</fullName>
    </submittedName>
</protein>
<feature type="transmembrane region" description="Helical" evidence="4">
    <location>
        <begin position="104"/>
        <end position="126"/>
    </location>
</feature>
<feature type="transmembrane region" description="Helical" evidence="4">
    <location>
        <begin position="12"/>
        <end position="32"/>
    </location>
</feature>
<dbReference type="SUPFAM" id="SSF103473">
    <property type="entry name" value="MFS general substrate transporter"/>
    <property type="match status" value="1"/>
</dbReference>